<evidence type="ECO:0000313" key="3">
    <source>
        <dbReference type="Proteomes" id="UP000035017"/>
    </source>
</evidence>
<name>A0A0D0JUC7_AGRTU</name>
<dbReference type="EMBL" id="JXQV01000030">
    <property type="protein sequence ID" value="KIP99085.1"/>
    <property type="molecule type" value="Genomic_DNA"/>
</dbReference>
<feature type="region of interest" description="Disordered" evidence="1">
    <location>
        <begin position="1"/>
        <end position="26"/>
    </location>
</feature>
<reference evidence="2 3" key="1">
    <citation type="submission" date="2014-12" db="EMBL/GenBank/DDBJ databases">
        <title>16Stimator: statistical estimation of ribosomal gene copy numbers from draft genome assemblies.</title>
        <authorList>
            <person name="Perisin M.A."/>
            <person name="Vetter M."/>
            <person name="Gilbert J.A."/>
            <person name="Bergelson J."/>
        </authorList>
    </citation>
    <scope>NUCLEOTIDE SEQUENCE [LARGE SCALE GENOMIC DNA]</scope>
    <source>
        <strain evidence="2 3">MEJ076</strain>
    </source>
</reference>
<feature type="compositionally biased region" description="Basic and acidic residues" evidence="1">
    <location>
        <begin position="1"/>
        <end position="15"/>
    </location>
</feature>
<comment type="caution">
    <text evidence="2">The sequence shown here is derived from an EMBL/GenBank/DDBJ whole genome shotgun (WGS) entry which is preliminary data.</text>
</comment>
<evidence type="ECO:0000313" key="2">
    <source>
        <dbReference type="EMBL" id="KIP99085.1"/>
    </source>
</evidence>
<protein>
    <submittedName>
        <fullName evidence="2">Uncharacterized protein</fullName>
    </submittedName>
</protein>
<organism evidence="2 3">
    <name type="scientific">Agrobacterium tumefaciens</name>
    <dbReference type="NCBI Taxonomy" id="358"/>
    <lineage>
        <taxon>Bacteria</taxon>
        <taxon>Pseudomonadati</taxon>
        <taxon>Pseudomonadota</taxon>
        <taxon>Alphaproteobacteria</taxon>
        <taxon>Hyphomicrobiales</taxon>
        <taxon>Rhizobiaceae</taxon>
        <taxon>Rhizobium/Agrobacterium group</taxon>
        <taxon>Agrobacterium</taxon>
        <taxon>Agrobacterium tumefaciens complex</taxon>
    </lineage>
</organism>
<proteinExistence type="predicted"/>
<accession>A0A0D0JUC7</accession>
<sequence>MGLPDFDYRFSERKNTKQSTGEQPELSGAATDVLWCLFKQGPTWDGDLPSKSGRSDLVDKGYAERADGWNWLTASGTLLAINNGLGLRKEGR</sequence>
<dbReference type="OrthoDB" id="9135101at2"/>
<dbReference type="AlphaFoldDB" id="A0A0D0JUC7"/>
<dbReference type="Proteomes" id="UP000035017">
    <property type="component" value="Unassembled WGS sequence"/>
</dbReference>
<gene>
    <name evidence="2" type="ORF">RU07_20660</name>
</gene>
<evidence type="ECO:0000256" key="1">
    <source>
        <dbReference type="SAM" id="MobiDB-lite"/>
    </source>
</evidence>